<dbReference type="AlphaFoldDB" id="F0WXA9"/>
<accession>F0WXA9</accession>
<reference evidence="1" key="2">
    <citation type="submission" date="2011-02" db="EMBL/GenBank/DDBJ databases">
        <authorList>
            <person name="MacLean D."/>
        </authorList>
    </citation>
    <scope>NUCLEOTIDE SEQUENCE</scope>
</reference>
<organism evidence="1">
    <name type="scientific">Albugo laibachii Nc14</name>
    <dbReference type="NCBI Taxonomy" id="890382"/>
    <lineage>
        <taxon>Eukaryota</taxon>
        <taxon>Sar</taxon>
        <taxon>Stramenopiles</taxon>
        <taxon>Oomycota</taxon>
        <taxon>Peronosporomycetes</taxon>
        <taxon>Albuginales</taxon>
        <taxon>Albuginaceae</taxon>
        <taxon>Albugo</taxon>
    </lineage>
</organism>
<reference evidence="1" key="1">
    <citation type="journal article" date="2011" name="PLoS Biol.">
        <title>Gene gain and loss during evolution of obligate parasitism in the white rust pathogen of Arabidopsis thaliana.</title>
        <authorList>
            <person name="Kemen E."/>
            <person name="Gardiner A."/>
            <person name="Schultz-Larsen T."/>
            <person name="Kemen A.C."/>
            <person name="Balmuth A.L."/>
            <person name="Robert-Seilaniantz A."/>
            <person name="Bailey K."/>
            <person name="Holub E."/>
            <person name="Studholme D.J."/>
            <person name="Maclean D."/>
            <person name="Jones J.D."/>
        </authorList>
    </citation>
    <scope>NUCLEOTIDE SEQUENCE</scope>
</reference>
<dbReference type="EMBL" id="FR824391">
    <property type="protein sequence ID" value="CCA26101.1"/>
    <property type="molecule type" value="Genomic_DNA"/>
</dbReference>
<protein>
    <submittedName>
        <fullName evidence="1">Uncharacterized protein AlNc14C346G10862</fullName>
    </submittedName>
</protein>
<proteinExistence type="predicted"/>
<gene>
    <name evidence="1" type="primary">AlNc14C346G10862</name>
    <name evidence="1" type="ORF">ALNC14_122450</name>
</gene>
<name>F0WXA9_9STRA</name>
<sequence length="159" mass="18015">MSKLGSVSLAVMTIEKEQTVELTDVYYAKRLTHNLLSYGILDRKGSNIAKLGSQHVLQTNDENNLVFDVGLMNNVLVVSAKMKRVFSSVQETIMAAIGKDREGESARESVIQQGSLMDFHRRLGHLNYDKRVAKDRDSGIFQEHLVQKLFDMFPRQAEQ</sequence>
<evidence type="ECO:0000313" key="1">
    <source>
        <dbReference type="EMBL" id="CCA26101.1"/>
    </source>
</evidence>
<dbReference type="HOGENOM" id="CLU_1663910_0_0_1"/>